<name>A0A8T2D5S7_9BRAS</name>
<dbReference type="AlphaFoldDB" id="A0A8T2D5S7"/>
<gene>
    <name evidence="1" type="ORF">ISN45_At05g059360</name>
</gene>
<accession>A0A8T2D5S7</accession>
<organism evidence="1 2">
    <name type="scientific">Arabidopsis thaliana x Arabidopsis arenosa</name>
    <dbReference type="NCBI Taxonomy" id="1240361"/>
    <lineage>
        <taxon>Eukaryota</taxon>
        <taxon>Viridiplantae</taxon>
        <taxon>Streptophyta</taxon>
        <taxon>Embryophyta</taxon>
        <taxon>Tracheophyta</taxon>
        <taxon>Spermatophyta</taxon>
        <taxon>Magnoliopsida</taxon>
        <taxon>eudicotyledons</taxon>
        <taxon>Gunneridae</taxon>
        <taxon>Pentapetalae</taxon>
        <taxon>rosids</taxon>
        <taxon>malvids</taxon>
        <taxon>Brassicales</taxon>
        <taxon>Brassicaceae</taxon>
        <taxon>Camelineae</taxon>
        <taxon>Arabidopsis</taxon>
    </lineage>
</organism>
<reference evidence="1 2" key="1">
    <citation type="submission" date="2020-12" db="EMBL/GenBank/DDBJ databases">
        <title>Concerted genomic and epigenomic changes stabilize Arabidopsis allopolyploids.</title>
        <authorList>
            <person name="Chen Z."/>
        </authorList>
    </citation>
    <scope>NUCLEOTIDE SEQUENCE [LARGE SCALE GENOMIC DNA]</scope>
    <source>
        <strain evidence="1">Allo738</strain>
        <tissue evidence="1">Leaf</tissue>
    </source>
</reference>
<evidence type="ECO:0000313" key="2">
    <source>
        <dbReference type="Proteomes" id="UP000694240"/>
    </source>
</evidence>
<keyword evidence="2" id="KW-1185">Reference proteome</keyword>
<comment type="caution">
    <text evidence="1">The sequence shown here is derived from an EMBL/GenBank/DDBJ whole genome shotgun (WGS) entry which is preliminary data.</text>
</comment>
<dbReference type="Proteomes" id="UP000694240">
    <property type="component" value="Chromosome 5"/>
</dbReference>
<proteinExistence type="predicted"/>
<evidence type="ECO:0000313" key="1">
    <source>
        <dbReference type="EMBL" id="KAG7607107.1"/>
    </source>
</evidence>
<dbReference type="EMBL" id="JAEFBK010000005">
    <property type="protein sequence ID" value="KAG7607107.1"/>
    <property type="molecule type" value="Genomic_DNA"/>
</dbReference>
<sequence>MFRRKKNEEDKFLNIPSQRLVNVWLGLAPKTMGSWSGQRSSRFLS</sequence>
<protein>
    <submittedName>
        <fullName evidence="1">Uncharacterized protein</fullName>
    </submittedName>
</protein>